<proteinExistence type="predicted"/>
<gene>
    <name evidence="1" type="ORF">JCM6292_554</name>
</gene>
<name>W4P3U2_9BACE</name>
<dbReference type="AlphaFoldDB" id="W4P3U2"/>
<organism evidence="1 2">
    <name type="scientific">Bacteroides pyogenes JCM 6292</name>
    <dbReference type="NCBI Taxonomy" id="1235809"/>
    <lineage>
        <taxon>Bacteria</taxon>
        <taxon>Pseudomonadati</taxon>
        <taxon>Bacteroidota</taxon>
        <taxon>Bacteroidia</taxon>
        <taxon>Bacteroidales</taxon>
        <taxon>Bacteroidaceae</taxon>
        <taxon>Bacteroides</taxon>
    </lineage>
</organism>
<comment type="caution">
    <text evidence="1">The sequence shown here is derived from an EMBL/GenBank/DDBJ whole genome shotgun (WGS) entry which is preliminary data.</text>
</comment>
<reference evidence="1 2" key="1">
    <citation type="journal article" date="2014" name="Genome Announc.">
        <title>Draft Genome Sequences of Three Strains of Bacteroides pyogenes Isolated from a Cat and Swine.</title>
        <authorList>
            <person name="Sakamoto M."/>
            <person name="Oshima K."/>
            <person name="Suda W."/>
            <person name="Kitamura K."/>
            <person name="Iida T."/>
            <person name="Hattori M."/>
            <person name="Ohkuma M."/>
        </authorList>
    </citation>
    <scope>NUCLEOTIDE SEQUENCE [LARGE SCALE GENOMIC DNA]</scope>
    <source>
        <strain evidence="1 2">JCM 6292</strain>
    </source>
</reference>
<evidence type="ECO:0000313" key="2">
    <source>
        <dbReference type="Proteomes" id="UP000018861"/>
    </source>
</evidence>
<dbReference type="EMBL" id="BAIQ01000004">
    <property type="protein sequence ID" value="GAE14416.1"/>
    <property type="molecule type" value="Genomic_DNA"/>
</dbReference>
<protein>
    <submittedName>
        <fullName evidence="1">Uncharacterized protein</fullName>
    </submittedName>
</protein>
<dbReference type="Proteomes" id="UP000018861">
    <property type="component" value="Unassembled WGS sequence"/>
</dbReference>
<sequence length="149" mass="16399">MRTIAIRALRTVGRFFIVESRTIRAVATFTIEGGTLRTIAIRALRTVVVSFAVCIKPRTIRAVSTLTIERGTLRAIAIRALRTIVAIFSVCIKSRTIRAVTAFAIIRRAVVASFSVVKSVTVTAGAFILLIKRVVAPFFISCVHCFLFE</sequence>
<accession>W4P3U2</accession>
<evidence type="ECO:0000313" key="1">
    <source>
        <dbReference type="EMBL" id="GAE14416.1"/>
    </source>
</evidence>